<keyword evidence="8 13" id="KW-0406">Ion transport</keyword>
<sequence>MVADKEMRNMIITYESMGVDSDSFGFSMDGNRQQRATKFAALMSERMYKKSQNAEFKHAYTYNDLIISCTYNAKPCNITDFTEFYDPSYGICHMFNYNGQYFSSRAGPLYGLRIVARIDQAKYLPWTEVAGVIISIHEQRE</sequence>
<evidence type="ECO:0000256" key="10">
    <source>
        <dbReference type="ARBA" id="ARBA00023180"/>
    </source>
</evidence>
<keyword evidence="4 13" id="KW-0894">Sodium channel</keyword>
<evidence type="ECO:0000256" key="2">
    <source>
        <dbReference type="ARBA" id="ARBA00007193"/>
    </source>
</evidence>
<keyword evidence="14" id="KW-1185">Reference proteome</keyword>
<keyword evidence="5 13" id="KW-0812">Transmembrane</keyword>
<dbReference type="PANTHER" id="PTHR11690:SF153">
    <property type="entry name" value="AMILORIDE-SENSITIVE SODIUM CHANNEL"/>
    <property type="match status" value="1"/>
</dbReference>
<reference evidence="15" key="1">
    <citation type="submission" date="2016-11" db="UniProtKB">
        <authorList>
            <consortium name="WormBaseParasite"/>
        </authorList>
    </citation>
    <scope>IDENTIFICATION</scope>
</reference>
<evidence type="ECO:0000256" key="12">
    <source>
        <dbReference type="ARBA" id="ARBA00023303"/>
    </source>
</evidence>
<keyword evidence="10" id="KW-0325">Glycoprotein</keyword>
<evidence type="ECO:0000256" key="3">
    <source>
        <dbReference type="ARBA" id="ARBA00022448"/>
    </source>
</evidence>
<evidence type="ECO:0000256" key="9">
    <source>
        <dbReference type="ARBA" id="ARBA00023136"/>
    </source>
</evidence>
<organism evidence="14 15">
    <name type="scientific">Heterorhabditis bacteriophora</name>
    <name type="common">Entomopathogenic nematode worm</name>
    <dbReference type="NCBI Taxonomy" id="37862"/>
    <lineage>
        <taxon>Eukaryota</taxon>
        <taxon>Metazoa</taxon>
        <taxon>Ecdysozoa</taxon>
        <taxon>Nematoda</taxon>
        <taxon>Chromadorea</taxon>
        <taxon>Rhabditida</taxon>
        <taxon>Rhabditina</taxon>
        <taxon>Rhabditomorpha</taxon>
        <taxon>Strongyloidea</taxon>
        <taxon>Heterorhabditidae</taxon>
        <taxon>Heterorhabditis</taxon>
    </lineage>
</organism>
<evidence type="ECO:0000313" key="15">
    <source>
        <dbReference type="WBParaSite" id="Hba_10652"/>
    </source>
</evidence>
<proteinExistence type="inferred from homology"/>
<evidence type="ECO:0000256" key="1">
    <source>
        <dbReference type="ARBA" id="ARBA00004141"/>
    </source>
</evidence>
<keyword evidence="11 13" id="KW-0739">Sodium transport</keyword>
<evidence type="ECO:0000313" key="14">
    <source>
        <dbReference type="Proteomes" id="UP000095283"/>
    </source>
</evidence>
<evidence type="ECO:0000256" key="4">
    <source>
        <dbReference type="ARBA" id="ARBA00022461"/>
    </source>
</evidence>
<keyword evidence="12 13" id="KW-0407">Ion channel</keyword>
<dbReference type="GO" id="GO:0005886">
    <property type="term" value="C:plasma membrane"/>
    <property type="evidence" value="ECO:0007669"/>
    <property type="project" value="TreeGrafter"/>
</dbReference>
<keyword evidence="7" id="KW-0915">Sodium</keyword>
<accession>A0A1I7WZP2</accession>
<dbReference type="GO" id="GO:0015280">
    <property type="term" value="F:ligand-gated sodium channel activity"/>
    <property type="evidence" value="ECO:0007669"/>
    <property type="project" value="TreeGrafter"/>
</dbReference>
<keyword evidence="9" id="KW-0472">Membrane</keyword>
<evidence type="ECO:0000256" key="8">
    <source>
        <dbReference type="ARBA" id="ARBA00023065"/>
    </source>
</evidence>
<evidence type="ECO:0000256" key="11">
    <source>
        <dbReference type="ARBA" id="ARBA00023201"/>
    </source>
</evidence>
<keyword evidence="6" id="KW-1133">Transmembrane helix</keyword>
<dbReference type="Pfam" id="PF00858">
    <property type="entry name" value="ASC"/>
    <property type="match status" value="1"/>
</dbReference>
<comment type="subcellular location">
    <subcellularLocation>
        <location evidence="1">Membrane</location>
        <topology evidence="1">Multi-pass membrane protein</topology>
    </subcellularLocation>
</comment>
<evidence type="ECO:0000256" key="7">
    <source>
        <dbReference type="ARBA" id="ARBA00023053"/>
    </source>
</evidence>
<comment type="similarity">
    <text evidence="2 13">Belongs to the amiloride-sensitive sodium channel (TC 1.A.6) family.</text>
</comment>
<dbReference type="PANTHER" id="PTHR11690">
    <property type="entry name" value="AMILORIDE-SENSITIVE SODIUM CHANNEL-RELATED"/>
    <property type="match status" value="1"/>
</dbReference>
<dbReference type="AlphaFoldDB" id="A0A1I7WZP2"/>
<dbReference type="Proteomes" id="UP000095283">
    <property type="component" value="Unplaced"/>
</dbReference>
<dbReference type="WBParaSite" id="Hba_10652">
    <property type="protein sequence ID" value="Hba_10652"/>
    <property type="gene ID" value="Hba_10652"/>
</dbReference>
<evidence type="ECO:0000256" key="13">
    <source>
        <dbReference type="RuleBase" id="RU000679"/>
    </source>
</evidence>
<dbReference type="InterPro" id="IPR001873">
    <property type="entry name" value="ENaC"/>
</dbReference>
<keyword evidence="3 13" id="KW-0813">Transport</keyword>
<evidence type="ECO:0000256" key="6">
    <source>
        <dbReference type="ARBA" id="ARBA00022989"/>
    </source>
</evidence>
<dbReference type="PRINTS" id="PR01078">
    <property type="entry name" value="AMINACHANNEL"/>
</dbReference>
<dbReference type="Gene3D" id="2.60.470.10">
    <property type="entry name" value="Acid-sensing ion channels like domains"/>
    <property type="match status" value="1"/>
</dbReference>
<protein>
    <submittedName>
        <fullName evidence="15">Uncharacterized protein</fullName>
    </submittedName>
</protein>
<evidence type="ECO:0000256" key="5">
    <source>
        <dbReference type="ARBA" id="ARBA00022692"/>
    </source>
</evidence>
<name>A0A1I7WZP2_HETBA</name>